<comment type="caution">
    <text evidence="3">The sequence shown here is derived from an EMBL/GenBank/DDBJ whole genome shotgun (WGS) entry which is preliminary data.</text>
</comment>
<feature type="transmembrane region" description="Helical" evidence="2">
    <location>
        <begin position="749"/>
        <end position="775"/>
    </location>
</feature>
<evidence type="ECO:0000256" key="2">
    <source>
        <dbReference type="SAM" id="Phobius"/>
    </source>
</evidence>
<keyword evidence="2" id="KW-1133">Transmembrane helix</keyword>
<feature type="transmembrane region" description="Helical" evidence="2">
    <location>
        <begin position="292"/>
        <end position="309"/>
    </location>
</feature>
<accession>A0A8H4PI90</accession>
<evidence type="ECO:0000313" key="4">
    <source>
        <dbReference type="Proteomes" id="UP000554235"/>
    </source>
</evidence>
<protein>
    <submittedName>
        <fullName evidence="3">Uncharacterized protein</fullName>
    </submittedName>
</protein>
<organism evidence="3 4">
    <name type="scientific">Fusarium albosuccineum</name>
    <dbReference type="NCBI Taxonomy" id="1237068"/>
    <lineage>
        <taxon>Eukaryota</taxon>
        <taxon>Fungi</taxon>
        <taxon>Dikarya</taxon>
        <taxon>Ascomycota</taxon>
        <taxon>Pezizomycotina</taxon>
        <taxon>Sordariomycetes</taxon>
        <taxon>Hypocreomycetidae</taxon>
        <taxon>Hypocreales</taxon>
        <taxon>Nectriaceae</taxon>
        <taxon>Fusarium</taxon>
        <taxon>Fusarium decemcellulare species complex</taxon>
    </lineage>
</organism>
<name>A0A8H4PI90_9HYPO</name>
<dbReference type="Proteomes" id="UP000554235">
    <property type="component" value="Unassembled WGS sequence"/>
</dbReference>
<keyword evidence="4" id="KW-1185">Reference proteome</keyword>
<dbReference type="OrthoDB" id="3692311at2759"/>
<proteinExistence type="predicted"/>
<evidence type="ECO:0000313" key="3">
    <source>
        <dbReference type="EMBL" id="KAF4462392.1"/>
    </source>
</evidence>
<dbReference type="EMBL" id="JAADYS010001543">
    <property type="protein sequence ID" value="KAF4462392.1"/>
    <property type="molecule type" value="Genomic_DNA"/>
</dbReference>
<evidence type="ECO:0000256" key="1">
    <source>
        <dbReference type="SAM" id="MobiDB-lite"/>
    </source>
</evidence>
<reference evidence="3 4" key="1">
    <citation type="submission" date="2020-01" db="EMBL/GenBank/DDBJ databases">
        <title>Identification and distribution of gene clusters putatively required for synthesis of sphingolipid metabolism inhibitors in phylogenetically diverse species of the filamentous fungus Fusarium.</title>
        <authorList>
            <person name="Kim H.-S."/>
            <person name="Busman M."/>
            <person name="Brown D.W."/>
            <person name="Divon H."/>
            <person name="Uhlig S."/>
            <person name="Proctor R.H."/>
        </authorList>
    </citation>
    <scope>NUCLEOTIDE SEQUENCE [LARGE SCALE GENOMIC DNA]</scope>
    <source>
        <strain evidence="3 4">NRRL 20459</strain>
    </source>
</reference>
<sequence>MADFNYNTSVAARNAMEYFGFNCPKGGQFYICETSWTQFVGCCLSNPCAYGSGVCPDGDLRTMSFHNDTYADLPFQQCENDESINWYTCKYSNPPFFGCCAQNPCARSGGCPTKNLIAARLSDSKSEQKFFFARPGAEPVSTTGLETIPTSTSWDKAGGKAGQAGPPSPGLTPTQSLFRVLRALGNMAFMSGLSSPTRYDSLSIYAPPKSTGRPGEEAQNTSSTAILDAQTVWHHSPQLLHPRDTGWYMAWVWDILLTLAPILFIVLAILTLQIEGETPSSYGQKLVELVRLSPTVYPIIFAAVTSRFYKNYARWSLEQPHGARLSTLEQVLGSQSFAGAFERLLFVRTHIAVGVLILLTWTMSPIGGQSASRILYLGEARAFSNGTVFYVHPNYQMSPFYISRLVNSVKNNVFSLYSATLMSSVEQRHSPRDLWGFPRIPQWPRGMAADETHHINDATFSPGDEDYSSLLGVKIQGLDFAEGSVRYDFSIETSYLDLDCSLAGTHDLLSTSFKQAELEKEISMSLNPLLKEKKSSFAINITGPRPPDFHMLYASLETKKNESLINTTSKDRFLERFDPARLFLFNCSMQTVFLETDIWCPSPGNCSAWRQHQKTGDITRNRFSDFTQSYLTGIKNGIQLWPKAAGDVDMSAASATENFIAGDQYLYAKQARRDWTGFDVSKFSRRFTTAFNTFWDATRDPLGHSSTNITRRDLPEKNELVVSTLDVHDFFNSTEAVARRNKVYRADRLWIAVLLTTTMFLQILAILGAALQILIKGPDVLGFASSVTRDNIHIPLPAGGSNLDGPDRARMLGHIRIQLGDVRPEDEVGYIAVRSLPADEQPQGTSEAELGNLGTQSSEQDLGELLAQQPSEAVSEVEVEDDVRPVWRPLDRKRLYL</sequence>
<feature type="transmembrane region" description="Helical" evidence="2">
    <location>
        <begin position="251"/>
        <end position="272"/>
    </location>
</feature>
<keyword evidence="2" id="KW-0812">Transmembrane</keyword>
<feature type="region of interest" description="Disordered" evidence="1">
    <location>
        <begin position="839"/>
        <end position="881"/>
    </location>
</feature>
<keyword evidence="2" id="KW-0472">Membrane</keyword>
<dbReference type="AlphaFoldDB" id="A0A8H4PI90"/>
<gene>
    <name evidence="3" type="ORF">FALBO_10799</name>
</gene>